<dbReference type="GO" id="GO:0005886">
    <property type="term" value="C:plasma membrane"/>
    <property type="evidence" value="ECO:0007669"/>
    <property type="project" value="TreeGrafter"/>
</dbReference>
<dbReference type="GO" id="GO:0016627">
    <property type="term" value="F:oxidoreductase activity, acting on the CH-CH group of donors"/>
    <property type="evidence" value="ECO:0007669"/>
    <property type="project" value="InterPro"/>
</dbReference>
<keyword evidence="4 6" id="KW-0274">FAD</keyword>
<feature type="domain" description="Acyl-CoA dehydrogenase/oxidase N-terminal" evidence="9">
    <location>
        <begin position="7"/>
        <end position="122"/>
    </location>
</feature>
<sequence length="400" mass="44669">MELRLDPDLETFRTEVRAFIDSILPADMKERQRRKVANNAAVPDLLEWMRILHAHGRSVPHWPQEHGGCGWTPMQLFIFNEELYKADAPEFDWGGTHMLGPVLYTYGSDYLKDRFLPMIREGATMWAQGFSEPGSGSDLASLRTSAERVGDTYIVNGQKIWTSGAAHADWGFFLVRTDKTVKPQRGISFLIIKMDTPGITVRQIPQINGEAHLCEVFLDNVEVPADQLIGEPGMGWTYAKFLLEHERTTSSFIYWSKRELARAKDIALGERVGGRRVADDPAFRARFARAEADLLALEWSVLRVLAHEEFDAPEAAAASVLKIRGSELQQEVTMLQVDAMGAKSLRFFDAAPVPPPAPTDAWPDYAPGRTTVALINRAATIYGGSKQIQKNILAKLAFGI</sequence>
<dbReference type="GO" id="GO:0050660">
    <property type="term" value="F:flavin adenine dinucleotide binding"/>
    <property type="evidence" value="ECO:0007669"/>
    <property type="project" value="InterPro"/>
</dbReference>
<evidence type="ECO:0000313" key="10">
    <source>
        <dbReference type="EMBL" id="KEQ53248.1"/>
    </source>
</evidence>
<feature type="domain" description="Acyl-CoA oxidase/dehydrogenase middle" evidence="8">
    <location>
        <begin position="127"/>
        <end position="221"/>
    </location>
</feature>
<organism evidence="10 11">
    <name type="scientific">Sphingobium chlorophenolicum</name>
    <dbReference type="NCBI Taxonomy" id="46429"/>
    <lineage>
        <taxon>Bacteria</taxon>
        <taxon>Pseudomonadati</taxon>
        <taxon>Pseudomonadota</taxon>
        <taxon>Alphaproteobacteria</taxon>
        <taxon>Sphingomonadales</taxon>
        <taxon>Sphingomonadaceae</taxon>
        <taxon>Sphingobium</taxon>
    </lineage>
</organism>
<dbReference type="SUPFAM" id="SSF47203">
    <property type="entry name" value="Acyl-CoA dehydrogenase C-terminal domain-like"/>
    <property type="match status" value="1"/>
</dbReference>
<dbReference type="EMBL" id="JFHR01000026">
    <property type="protein sequence ID" value="KEQ53248.1"/>
    <property type="molecule type" value="Genomic_DNA"/>
</dbReference>
<evidence type="ECO:0000256" key="1">
    <source>
        <dbReference type="ARBA" id="ARBA00001974"/>
    </source>
</evidence>
<dbReference type="FunFam" id="2.40.110.10:FF:000011">
    <property type="entry name" value="Acyl-CoA dehydrogenase FadE34"/>
    <property type="match status" value="1"/>
</dbReference>
<dbReference type="Pfam" id="PF02770">
    <property type="entry name" value="Acyl-CoA_dh_M"/>
    <property type="match status" value="1"/>
</dbReference>
<feature type="domain" description="Acyl-CoA dehydrogenase/oxidase C-terminal" evidence="7">
    <location>
        <begin position="233"/>
        <end position="395"/>
    </location>
</feature>
<dbReference type="InterPro" id="IPR046373">
    <property type="entry name" value="Acyl-CoA_Oxase/DH_mid-dom_sf"/>
</dbReference>
<dbReference type="InterPro" id="IPR006091">
    <property type="entry name" value="Acyl-CoA_Oxase/DH_mid-dom"/>
</dbReference>
<dbReference type="InterPro" id="IPR037069">
    <property type="entry name" value="AcylCoA_DH/ox_N_sf"/>
</dbReference>
<keyword evidence="5 6" id="KW-0560">Oxidoreductase</keyword>
<dbReference type="PANTHER" id="PTHR43292:SF3">
    <property type="entry name" value="ACYL-COA DEHYDROGENASE FADE29"/>
    <property type="match status" value="1"/>
</dbReference>
<dbReference type="InterPro" id="IPR009075">
    <property type="entry name" value="AcylCo_DH/oxidase_C"/>
</dbReference>
<dbReference type="Gene3D" id="2.40.110.10">
    <property type="entry name" value="Butyryl-CoA Dehydrogenase, subunit A, domain 2"/>
    <property type="match status" value="1"/>
</dbReference>
<dbReference type="InterPro" id="IPR036250">
    <property type="entry name" value="AcylCo_DH-like_C"/>
</dbReference>
<dbReference type="Proteomes" id="UP000028411">
    <property type="component" value="Unassembled WGS sequence"/>
</dbReference>
<dbReference type="Gene3D" id="1.10.540.10">
    <property type="entry name" value="Acyl-CoA dehydrogenase/oxidase, N-terminal domain"/>
    <property type="match status" value="1"/>
</dbReference>
<evidence type="ECO:0000256" key="4">
    <source>
        <dbReference type="ARBA" id="ARBA00022827"/>
    </source>
</evidence>
<evidence type="ECO:0000256" key="2">
    <source>
        <dbReference type="ARBA" id="ARBA00009347"/>
    </source>
</evidence>
<dbReference type="PATRIC" id="fig|46429.4.peg.2510"/>
<evidence type="ECO:0000259" key="7">
    <source>
        <dbReference type="Pfam" id="PF00441"/>
    </source>
</evidence>
<dbReference type="Pfam" id="PF00441">
    <property type="entry name" value="Acyl-CoA_dh_1"/>
    <property type="match status" value="1"/>
</dbReference>
<reference evidence="10 11" key="1">
    <citation type="submission" date="2014-02" db="EMBL/GenBank/DDBJ databases">
        <title>Whole genome sequence of Sphingobium chlorophenolicum NBRC 16172.</title>
        <authorList>
            <person name="Gan H.M."/>
            <person name="Gan H.Y."/>
            <person name="Chew T.H."/>
            <person name="Savka M.A."/>
        </authorList>
    </citation>
    <scope>NUCLEOTIDE SEQUENCE [LARGE SCALE GENOMIC DNA]</scope>
    <source>
        <strain evidence="10 11">NBRC 16172</strain>
    </source>
</reference>
<comment type="cofactor">
    <cofactor evidence="1 6">
        <name>FAD</name>
        <dbReference type="ChEBI" id="CHEBI:57692"/>
    </cofactor>
</comment>
<evidence type="ECO:0000256" key="5">
    <source>
        <dbReference type="ARBA" id="ARBA00023002"/>
    </source>
</evidence>
<comment type="similarity">
    <text evidence="2 6">Belongs to the acyl-CoA dehydrogenase family.</text>
</comment>
<gene>
    <name evidence="10" type="ORF">BV95_02532</name>
</gene>
<dbReference type="RefSeq" id="WP_037452182.1">
    <property type="nucleotide sequence ID" value="NZ_JFHR01000026.1"/>
</dbReference>
<evidence type="ECO:0000256" key="6">
    <source>
        <dbReference type="RuleBase" id="RU362125"/>
    </source>
</evidence>
<comment type="caution">
    <text evidence="10">The sequence shown here is derived from an EMBL/GenBank/DDBJ whole genome shotgun (WGS) entry which is preliminary data.</text>
</comment>
<dbReference type="SUPFAM" id="SSF56645">
    <property type="entry name" value="Acyl-CoA dehydrogenase NM domain-like"/>
    <property type="match status" value="1"/>
</dbReference>
<dbReference type="OrthoDB" id="7795946at2"/>
<dbReference type="InterPro" id="IPR013786">
    <property type="entry name" value="AcylCoA_DH/ox_N"/>
</dbReference>
<evidence type="ECO:0000313" key="11">
    <source>
        <dbReference type="Proteomes" id="UP000028411"/>
    </source>
</evidence>
<keyword evidence="3 6" id="KW-0285">Flavoprotein</keyword>
<dbReference type="PANTHER" id="PTHR43292">
    <property type="entry name" value="ACYL-COA DEHYDROGENASE"/>
    <property type="match status" value="1"/>
</dbReference>
<proteinExistence type="inferred from homology"/>
<name>A0A081RDH5_SPHCR</name>
<accession>A0A081RDH5</accession>
<dbReference type="InterPro" id="IPR052161">
    <property type="entry name" value="Mycobact_Acyl-CoA_DH"/>
</dbReference>
<evidence type="ECO:0000259" key="9">
    <source>
        <dbReference type="Pfam" id="PF02771"/>
    </source>
</evidence>
<dbReference type="eggNOG" id="COG1960">
    <property type="taxonomic scope" value="Bacteria"/>
</dbReference>
<dbReference type="AlphaFoldDB" id="A0A081RDH5"/>
<dbReference type="Pfam" id="PF02771">
    <property type="entry name" value="Acyl-CoA_dh_N"/>
    <property type="match status" value="1"/>
</dbReference>
<dbReference type="Gene3D" id="1.20.140.10">
    <property type="entry name" value="Butyryl-CoA Dehydrogenase, subunit A, domain 3"/>
    <property type="match status" value="1"/>
</dbReference>
<evidence type="ECO:0000256" key="3">
    <source>
        <dbReference type="ARBA" id="ARBA00022630"/>
    </source>
</evidence>
<dbReference type="InterPro" id="IPR009100">
    <property type="entry name" value="AcylCoA_DH/oxidase_NM_dom_sf"/>
</dbReference>
<protein>
    <submittedName>
        <fullName evidence="10">Acyl-CoA dehydrogenase domain-containing protein</fullName>
    </submittedName>
</protein>
<evidence type="ECO:0000259" key="8">
    <source>
        <dbReference type="Pfam" id="PF02770"/>
    </source>
</evidence>